<gene>
    <name evidence="2" type="ORF">PN457_10830</name>
</gene>
<proteinExistence type="predicted"/>
<dbReference type="Proteomes" id="UP001212499">
    <property type="component" value="Unassembled WGS sequence"/>
</dbReference>
<feature type="transmembrane region" description="Helical" evidence="1">
    <location>
        <begin position="16"/>
        <end position="35"/>
    </location>
</feature>
<dbReference type="EMBL" id="JAQMUH010000122">
    <property type="protein sequence ID" value="MDB9540148.1"/>
    <property type="molecule type" value="Genomic_DNA"/>
</dbReference>
<organism evidence="2 3">
    <name type="scientific">Anabaenopsis arnoldii</name>
    <dbReference type="NCBI Taxonomy" id="2152938"/>
    <lineage>
        <taxon>Bacteria</taxon>
        <taxon>Bacillati</taxon>
        <taxon>Cyanobacteriota</taxon>
        <taxon>Cyanophyceae</taxon>
        <taxon>Nostocales</taxon>
        <taxon>Nodulariaceae</taxon>
        <taxon>Anabaenopsis</taxon>
    </lineage>
</organism>
<evidence type="ECO:0000313" key="3">
    <source>
        <dbReference type="Proteomes" id="UP001212499"/>
    </source>
</evidence>
<name>A0ABT5ATV8_9CYAN</name>
<dbReference type="RefSeq" id="WP_271733318.1">
    <property type="nucleotide sequence ID" value="NZ_JANQDP010000126.1"/>
</dbReference>
<comment type="caution">
    <text evidence="2">The sequence shown here is derived from an EMBL/GenBank/DDBJ whole genome shotgun (WGS) entry which is preliminary data.</text>
</comment>
<evidence type="ECO:0000256" key="1">
    <source>
        <dbReference type="SAM" id="Phobius"/>
    </source>
</evidence>
<keyword evidence="3" id="KW-1185">Reference proteome</keyword>
<reference evidence="2 3" key="1">
    <citation type="submission" date="2023-01" db="EMBL/GenBank/DDBJ databases">
        <title>Genomes from the Australian National Cyanobacteria Reference Collection.</title>
        <authorList>
            <person name="Willis A."/>
            <person name="Lee E.M.F."/>
        </authorList>
    </citation>
    <scope>NUCLEOTIDE SEQUENCE [LARGE SCALE GENOMIC DNA]</scope>
    <source>
        <strain evidence="2 3">CS-1033</strain>
    </source>
</reference>
<keyword evidence="1" id="KW-1133">Transmembrane helix</keyword>
<sequence>MAEASGSYQKKSRVKYSVAITFTLLILEAATEFNLNNLGMFANYS</sequence>
<evidence type="ECO:0000313" key="2">
    <source>
        <dbReference type="EMBL" id="MDB9540148.1"/>
    </source>
</evidence>
<accession>A0ABT5ATV8</accession>
<keyword evidence="1" id="KW-0472">Membrane</keyword>
<keyword evidence="1" id="KW-0812">Transmembrane</keyword>
<protein>
    <submittedName>
        <fullName evidence="2">Uncharacterized protein</fullName>
    </submittedName>
</protein>